<gene>
    <name evidence="1" type="ORF">FBU59_004921</name>
</gene>
<protein>
    <submittedName>
        <fullName evidence="1">Uncharacterized protein</fullName>
    </submittedName>
</protein>
<name>A0ACC1J471_9FUNG</name>
<reference evidence="1" key="1">
    <citation type="submission" date="2022-07" db="EMBL/GenBank/DDBJ databases">
        <title>Phylogenomic reconstructions and comparative analyses of Kickxellomycotina fungi.</title>
        <authorList>
            <person name="Reynolds N.K."/>
            <person name="Stajich J.E."/>
            <person name="Barry K."/>
            <person name="Grigoriev I.V."/>
            <person name="Crous P."/>
            <person name="Smith M.E."/>
        </authorList>
    </citation>
    <scope>NUCLEOTIDE SEQUENCE</scope>
    <source>
        <strain evidence="1">NRRL 5244</strain>
    </source>
</reference>
<sequence length="327" mass="34599">MQSVTHISLSQDKSTSAAMNDESFSELHYSSFHSVAVSNNQTVPEEPIELLDLSELDRIDEQPGMAIDGDYLDGSHCSLWTQDLVLDDSPSALAMSLGRLESSSNLDILATISDLGNPTAVCSAALAGLCVSPAGTVVDKVSSPFSVQNIDELLKELEVTEHAETAYCRSTGVTVTNHATFVDPDTFSLLEIDELIEQLGDADLADRFATSLGNVKDGFADVYQGESIGGLGIVVEHGAGIDGPLLVDTDQLIRRLGSVSLVPDQPVADLVPVLDPIELISSLGRVIEPEFPVILHVDELVASLGSANAITSLVVPDPVPVLDPVEL</sequence>
<organism evidence="1 2">
    <name type="scientific">Linderina macrospora</name>
    <dbReference type="NCBI Taxonomy" id="4868"/>
    <lineage>
        <taxon>Eukaryota</taxon>
        <taxon>Fungi</taxon>
        <taxon>Fungi incertae sedis</taxon>
        <taxon>Zoopagomycota</taxon>
        <taxon>Kickxellomycotina</taxon>
        <taxon>Kickxellomycetes</taxon>
        <taxon>Kickxellales</taxon>
        <taxon>Kickxellaceae</taxon>
        <taxon>Linderina</taxon>
    </lineage>
</organism>
<feature type="non-terminal residue" evidence="1">
    <location>
        <position position="327"/>
    </location>
</feature>
<evidence type="ECO:0000313" key="2">
    <source>
        <dbReference type="Proteomes" id="UP001150603"/>
    </source>
</evidence>
<dbReference type="EMBL" id="JANBPW010003720">
    <property type="protein sequence ID" value="KAJ1936869.1"/>
    <property type="molecule type" value="Genomic_DNA"/>
</dbReference>
<accession>A0ACC1J471</accession>
<evidence type="ECO:0000313" key="1">
    <source>
        <dbReference type="EMBL" id="KAJ1936869.1"/>
    </source>
</evidence>
<dbReference type="Proteomes" id="UP001150603">
    <property type="component" value="Unassembled WGS sequence"/>
</dbReference>
<proteinExistence type="predicted"/>
<comment type="caution">
    <text evidence="1">The sequence shown here is derived from an EMBL/GenBank/DDBJ whole genome shotgun (WGS) entry which is preliminary data.</text>
</comment>
<keyword evidence="2" id="KW-1185">Reference proteome</keyword>